<keyword evidence="2" id="KW-1185">Reference proteome</keyword>
<accession>A0AC60NVG1</accession>
<dbReference type="Proteomes" id="UP000805193">
    <property type="component" value="Unassembled WGS sequence"/>
</dbReference>
<comment type="caution">
    <text evidence="1">The sequence shown here is derived from an EMBL/GenBank/DDBJ whole genome shotgun (WGS) entry which is preliminary data.</text>
</comment>
<name>A0AC60NVG1_IXOPE</name>
<evidence type="ECO:0000313" key="2">
    <source>
        <dbReference type="Proteomes" id="UP000805193"/>
    </source>
</evidence>
<sequence>MLSLERATRTLYEPSGQSKNSVLSIEGRNMNRRIYEYEDTTLRIAGHHLLLTAITNALKKTFTKDDLKRIYLYCAPQNDCFLRRCEKGPKMQSISLQSLHLDEDDEICFRVMGRRRTRQQGYGHFRLPAGIGVMMLPMSGVETEANGKVKFTGISGYMLSLLQEALRFKVKLSPTPRHTWGDRIIDSAATALAASPFGMQYEVEGTSITPEDLQEGVWKSVFRQQMNAHAAFVSKRQKEKATREAARTAQRNATPSSITPTGKREMDPAKPLNGFAQKRRPTLSRLLMEYIKVVFRSRGFDPITYGASTLMMAIFQLLPPLQSQPQEKIHPNNRTFTVSTPDQGSARRLGAVTSLTLGDRTFQVSAYVAMPETSTRIVVPEALCMGRRRRKLYTTPPLTTPN</sequence>
<evidence type="ECO:0000313" key="1">
    <source>
        <dbReference type="EMBL" id="KAG0411119.1"/>
    </source>
</evidence>
<protein>
    <submittedName>
        <fullName evidence="1">Uncharacterized protein</fullName>
    </submittedName>
</protein>
<gene>
    <name evidence="1" type="ORF">HPB47_011760</name>
</gene>
<reference evidence="1 2" key="1">
    <citation type="journal article" date="2020" name="Cell">
        <title>Large-Scale Comparative Analyses of Tick Genomes Elucidate Their Genetic Diversity and Vector Capacities.</title>
        <authorList>
            <consortium name="Tick Genome and Microbiome Consortium (TIGMIC)"/>
            <person name="Jia N."/>
            <person name="Wang J."/>
            <person name="Shi W."/>
            <person name="Du L."/>
            <person name="Sun Y."/>
            <person name="Zhan W."/>
            <person name="Jiang J.F."/>
            <person name="Wang Q."/>
            <person name="Zhang B."/>
            <person name="Ji P."/>
            <person name="Bell-Sakyi L."/>
            <person name="Cui X.M."/>
            <person name="Yuan T.T."/>
            <person name="Jiang B.G."/>
            <person name="Yang W.F."/>
            <person name="Lam T.T."/>
            <person name="Chang Q.C."/>
            <person name="Ding S.J."/>
            <person name="Wang X.J."/>
            <person name="Zhu J.G."/>
            <person name="Ruan X.D."/>
            <person name="Zhao L."/>
            <person name="Wei J.T."/>
            <person name="Ye R.Z."/>
            <person name="Que T.C."/>
            <person name="Du C.H."/>
            <person name="Zhou Y.H."/>
            <person name="Cheng J.X."/>
            <person name="Dai P.F."/>
            <person name="Guo W.B."/>
            <person name="Han X.H."/>
            <person name="Huang E.J."/>
            <person name="Li L.F."/>
            <person name="Wei W."/>
            <person name="Gao Y.C."/>
            <person name="Liu J.Z."/>
            <person name="Shao H.Z."/>
            <person name="Wang X."/>
            <person name="Wang C.C."/>
            <person name="Yang T.C."/>
            <person name="Huo Q.B."/>
            <person name="Li W."/>
            <person name="Chen H.Y."/>
            <person name="Chen S.E."/>
            <person name="Zhou L.G."/>
            <person name="Ni X.B."/>
            <person name="Tian J.H."/>
            <person name="Sheng Y."/>
            <person name="Liu T."/>
            <person name="Pan Y.S."/>
            <person name="Xia L.Y."/>
            <person name="Li J."/>
            <person name="Zhao F."/>
            <person name="Cao W.C."/>
        </authorList>
    </citation>
    <scope>NUCLEOTIDE SEQUENCE [LARGE SCALE GENOMIC DNA]</scope>
    <source>
        <strain evidence="1">Iper-2018</strain>
    </source>
</reference>
<organism evidence="1 2">
    <name type="scientific">Ixodes persulcatus</name>
    <name type="common">Taiga tick</name>
    <dbReference type="NCBI Taxonomy" id="34615"/>
    <lineage>
        <taxon>Eukaryota</taxon>
        <taxon>Metazoa</taxon>
        <taxon>Ecdysozoa</taxon>
        <taxon>Arthropoda</taxon>
        <taxon>Chelicerata</taxon>
        <taxon>Arachnida</taxon>
        <taxon>Acari</taxon>
        <taxon>Parasitiformes</taxon>
        <taxon>Ixodida</taxon>
        <taxon>Ixodoidea</taxon>
        <taxon>Ixodidae</taxon>
        <taxon>Ixodinae</taxon>
        <taxon>Ixodes</taxon>
    </lineage>
</organism>
<proteinExistence type="predicted"/>
<dbReference type="EMBL" id="JABSTQ010011460">
    <property type="protein sequence ID" value="KAG0411119.1"/>
    <property type="molecule type" value="Genomic_DNA"/>
</dbReference>